<dbReference type="InterPro" id="IPR055944">
    <property type="entry name" value="DUF7522"/>
</dbReference>
<evidence type="ECO:0000313" key="1">
    <source>
        <dbReference type="EMBL" id="GGC70880.1"/>
    </source>
</evidence>
<organism evidence="1 2">
    <name type="scientific">Haloferax sulfurifontis</name>
    <dbReference type="NCBI Taxonomy" id="255616"/>
    <lineage>
        <taxon>Archaea</taxon>
        <taxon>Methanobacteriati</taxon>
        <taxon>Methanobacteriota</taxon>
        <taxon>Stenosarchaea group</taxon>
        <taxon>Halobacteria</taxon>
        <taxon>Halobacteriales</taxon>
        <taxon>Haloferacaceae</taxon>
        <taxon>Haloferax</taxon>
    </lineage>
</organism>
<dbReference type="Proteomes" id="UP000646833">
    <property type="component" value="Unassembled WGS sequence"/>
</dbReference>
<protein>
    <submittedName>
        <fullName evidence="1">Uncharacterized protein</fullName>
    </submittedName>
</protein>
<reference evidence="1" key="2">
    <citation type="submission" date="2020-09" db="EMBL/GenBank/DDBJ databases">
        <authorList>
            <person name="Sun Q."/>
            <person name="Sedlacek I."/>
        </authorList>
    </citation>
    <scope>NUCLEOTIDE SEQUENCE</scope>
    <source>
        <strain evidence="1">CCM 7217</strain>
    </source>
</reference>
<gene>
    <name evidence="1" type="ORF">GCM10007209_35990</name>
</gene>
<comment type="caution">
    <text evidence="1">The sequence shown here is derived from an EMBL/GenBank/DDBJ whole genome shotgun (WGS) entry which is preliminary data.</text>
</comment>
<reference evidence="1" key="1">
    <citation type="journal article" date="2014" name="Int. J. Syst. Evol. Microbiol.">
        <title>Complete genome sequence of Corynebacterium casei LMG S-19264T (=DSM 44701T), isolated from a smear-ripened cheese.</title>
        <authorList>
            <consortium name="US DOE Joint Genome Institute (JGI-PGF)"/>
            <person name="Walter F."/>
            <person name="Albersmeier A."/>
            <person name="Kalinowski J."/>
            <person name="Ruckert C."/>
        </authorList>
    </citation>
    <scope>NUCLEOTIDE SEQUENCE</scope>
    <source>
        <strain evidence="1">CCM 7217</strain>
    </source>
</reference>
<proteinExistence type="predicted"/>
<dbReference type="AlphaFoldDB" id="A0A830E5A0"/>
<evidence type="ECO:0000313" key="2">
    <source>
        <dbReference type="Proteomes" id="UP000646833"/>
    </source>
</evidence>
<accession>A0A830E5A0</accession>
<dbReference type="Pfam" id="PF24366">
    <property type="entry name" value="DUF7522"/>
    <property type="match status" value="1"/>
</dbReference>
<dbReference type="EMBL" id="BMCI01000008">
    <property type="protein sequence ID" value="GGC70880.1"/>
    <property type="molecule type" value="Genomic_DNA"/>
</dbReference>
<name>A0A830E5A0_9EURY</name>
<sequence>MTMATKMASRLEEYFEERTNGNLRSIVKYNQDSHDVVYLRDDVADRYTEDNIKKAVDESRLDSLTAPVYKDTFAEDHGELTCLVQCFENVIEMNFVLRDGVGAAIALDAEAFAETQGIVAEARKIVIEERE</sequence>